<feature type="compositionally biased region" description="Low complexity" evidence="10">
    <location>
        <begin position="1337"/>
        <end position="1365"/>
    </location>
</feature>
<feature type="domain" description="C2H2-type" evidence="11">
    <location>
        <begin position="972"/>
        <end position="999"/>
    </location>
</feature>
<feature type="compositionally biased region" description="Polar residues" evidence="10">
    <location>
        <begin position="1254"/>
        <end position="1273"/>
    </location>
</feature>
<evidence type="ECO:0000259" key="11">
    <source>
        <dbReference type="PROSITE" id="PS50157"/>
    </source>
</evidence>
<feature type="region of interest" description="Disordered" evidence="10">
    <location>
        <begin position="263"/>
        <end position="285"/>
    </location>
</feature>
<feature type="region of interest" description="Disordered" evidence="10">
    <location>
        <begin position="1134"/>
        <end position="1164"/>
    </location>
</feature>
<evidence type="ECO:0000313" key="13">
    <source>
        <dbReference type="Proteomes" id="UP001075354"/>
    </source>
</evidence>
<keyword evidence="6" id="KW-0238">DNA-binding</keyword>
<evidence type="ECO:0000256" key="2">
    <source>
        <dbReference type="ARBA" id="ARBA00022723"/>
    </source>
</evidence>
<dbReference type="InterPro" id="IPR050527">
    <property type="entry name" value="Snail/Krueppel_Znf"/>
</dbReference>
<name>A0AAV7XFF2_9NEOP</name>
<feature type="region of interest" description="Disordered" evidence="10">
    <location>
        <begin position="1337"/>
        <end position="1405"/>
    </location>
</feature>
<keyword evidence="7" id="KW-0539">Nucleus</keyword>
<keyword evidence="3" id="KW-0677">Repeat</keyword>
<evidence type="ECO:0000313" key="12">
    <source>
        <dbReference type="EMBL" id="KAJ1524802.1"/>
    </source>
</evidence>
<keyword evidence="5" id="KW-0862">Zinc</keyword>
<dbReference type="GO" id="GO:0005634">
    <property type="term" value="C:nucleus"/>
    <property type="evidence" value="ECO:0007669"/>
    <property type="project" value="UniProtKB-SubCell"/>
</dbReference>
<dbReference type="EMBL" id="JAPTSV010000008">
    <property type="protein sequence ID" value="KAJ1524802.1"/>
    <property type="molecule type" value="Genomic_DNA"/>
</dbReference>
<feature type="compositionally biased region" description="Low complexity" evidence="10">
    <location>
        <begin position="1239"/>
        <end position="1253"/>
    </location>
</feature>
<dbReference type="GO" id="GO:0000981">
    <property type="term" value="F:DNA-binding transcription factor activity, RNA polymerase II-specific"/>
    <property type="evidence" value="ECO:0007669"/>
    <property type="project" value="TreeGrafter"/>
</dbReference>
<comment type="similarity">
    <text evidence="8">Belongs to the snail C2H2-type zinc-finger protein family.</text>
</comment>
<dbReference type="PROSITE" id="PS00028">
    <property type="entry name" value="ZINC_FINGER_C2H2_1"/>
    <property type="match status" value="3"/>
</dbReference>
<feature type="compositionally biased region" description="Polar residues" evidence="10">
    <location>
        <begin position="275"/>
        <end position="285"/>
    </location>
</feature>
<feature type="domain" description="C2H2-type" evidence="11">
    <location>
        <begin position="138"/>
        <end position="165"/>
    </location>
</feature>
<feature type="region of interest" description="Disordered" evidence="10">
    <location>
        <begin position="786"/>
        <end position="837"/>
    </location>
</feature>
<dbReference type="InterPro" id="IPR013087">
    <property type="entry name" value="Znf_C2H2_type"/>
</dbReference>
<evidence type="ECO:0000256" key="10">
    <source>
        <dbReference type="SAM" id="MobiDB-lite"/>
    </source>
</evidence>
<dbReference type="Pfam" id="PF03184">
    <property type="entry name" value="DDE_1"/>
    <property type="match status" value="1"/>
</dbReference>
<dbReference type="Proteomes" id="UP001075354">
    <property type="component" value="Chromosome 8"/>
</dbReference>
<feature type="compositionally biased region" description="Polar residues" evidence="10">
    <location>
        <begin position="1229"/>
        <end position="1238"/>
    </location>
</feature>
<feature type="compositionally biased region" description="Basic and acidic residues" evidence="10">
    <location>
        <begin position="1155"/>
        <end position="1164"/>
    </location>
</feature>
<keyword evidence="13" id="KW-1185">Reference proteome</keyword>
<evidence type="ECO:0000256" key="9">
    <source>
        <dbReference type="PROSITE-ProRule" id="PRU00042"/>
    </source>
</evidence>
<reference evidence="12" key="1">
    <citation type="submission" date="2022-12" db="EMBL/GenBank/DDBJ databases">
        <title>Chromosome-level genome assembly of the bean flower thrips Megalurothrips usitatus.</title>
        <authorList>
            <person name="Ma L."/>
            <person name="Liu Q."/>
            <person name="Li H."/>
            <person name="Cai W."/>
        </authorList>
    </citation>
    <scope>NUCLEOTIDE SEQUENCE</scope>
    <source>
        <strain evidence="12">Cailab_2022a</strain>
    </source>
</reference>
<evidence type="ECO:0000256" key="5">
    <source>
        <dbReference type="ARBA" id="ARBA00022833"/>
    </source>
</evidence>
<protein>
    <recommendedName>
        <fullName evidence="11">C2H2-type domain-containing protein</fullName>
    </recommendedName>
</protein>
<feature type="compositionally biased region" description="Low complexity" evidence="10">
    <location>
        <begin position="1084"/>
        <end position="1102"/>
    </location>
</feature>
<evidence type="ECO:0000256" key="1">
    <source>
        <dbReference type="ARBA" id="ARBA00004123"/>
    </source>
</evidence>
<dbReference type="Gene3D" id="3.30.160.60">
    <property type="entry name" value="Classic Zinc Finger"/>
    <property type="match status" value="3"/>
</dbReference>
<dbReference type="PROSITE" id="PS50157">
    <property type="entry name" value="ZINC_FINGER_C2H2_2"/>
    <property type="match status" value="2"/>
</dbReference>
<keyword evidence="4 9" id="KW-0863">Zinc-finger</keyword>
<evidence type="ECO:0000256" key="3">
    <source>
        <dbReference type="ARBA" id="ARBA00022737"/>
    </source>
</evidence>
<evidence type="ECO:0000256" key="8">
    <source>
        <dbReference type="ARBA" id="ARBA00037948"/>
    </source>
</evidence>
<feature type="region of interest" description="Disordered" evidence="10">
    <location>
        <begin position="1202"/>
        <end position="1295"/>
    </location>
</feature>
<dbReference type="GO" id="GO:0000978">
    <property type="term" value="F:RNA polymerase II cis-regulatory region sequence-specific DNA binding"/>
    <property type="evidence" value="ECO:0007669"/>
    <property type="project" value="TreeGrafter"/>
</dbReference>
<evidence type="ECO:0000256" key="4">
    <source>
        <dbReference type="ARBA" id="ARBA00022771"/>
    </source>
</evidence>
<gene>
    <name evidence="12" type="ORF">ONE63_009674</name>
</gene>
<feature type="region of interest" description="Disordered" evidence="10">
    <location>
        <begin position="1084"/>
        <end position="1104"/>
    </location>
</feature>
<dbReference type="InterPro" id="IPR004875">
    <property type="entry name" value="DDE_SF_endonuclease_dom"/>
</dbReference>
<feature type="compositionally biased region" description="Low complexity" evidence="10">
    <location>
        <begin position="1382"/>
        <end position="1399"/>
    </location>
</feature>
<comment type="subcellular location">
    <subcellularLocation>
        <location evidence="1">Nucleus</location>
    </subcellularLocation>
</comment>
<feature type="region of interest" description="Disordered" evidence="10">
    <location>
        <begin position="993"/>
        <end position="1037"/>
    </location>
</feature>
<comment type="caution">
    <text evidence="12">The sequence shown here is derived from an EMBL/GenBank/DDBJ whole genome shotgun (WGS) entry which is preliminary data.</text>
</comment>
<dbReference type="PANTHER" id="PTHR24388">
    <property type="entry name" value="ZINC FINGER PROTEIN"/>
    <property type="match status" value="1"/>
</dbReference>
<accession>A0AAV7XFF2</accession>
<sequence length="1448" mass="158841">MKMLKQFKIHTNVTQDEKLTTLKPVVVLSRLSNVTPSSVNVGVEDLRRKRPEKPSKIKIPVSKEKPCGKLIANPAQTTDDKVEKLGKRVLRHSSDKANELKRIESRDFSADSSKISSKANRNCVGKLDSATLSQERPFKCAECGECFHTHILLGVHKRIHNQESSSEDDSEIDLERVNTCDVNTAVALRSNILSVPRKNVVGLFHTDEADHIPSADVDGVCFPRESKGNMKAQVRWMRSRQPELVAERDPKDICIQKKNTVTRSKTKDLSEPLTPKTTEVPSDSSPLLGKGISTPCVTDHDYVYRRVQVDSTIKTTAKPRAKSRNLKPVMLVRCKECPVAFSRQWYVDLHMILLHYVNDKNTPLCCPQCKQLCMRENQLRNHIWRDHFTDYNIMNNEISSALGMTTDALTGEHVKTLKLKGPNEENGLGRNSMNPSNIAQSISCDWNRATPSQRDIILDLIEAELKHIITERNKLGDHFCFADLQRLALQICETLLITHFFDGKPPKLWARRILAKTKQTPRPGKFRFVHNLNFSYLNAVHELSARGLTESNIFYAFEARLCDVKYNGTVKRVTRTCLGARSPDVTLDDTICSVLCANAIGSIILQPAIVFRGEIRDIKALSKVPRSRSHIPSRDLLENEYFTQWFSQFLLSISRVRPAILLLEGHVSQLPYVIIKMARDNDIHIVFVPSRKRFVHSHQLIRESLLSPLLDMFDAEELNFLKKHKRDALQLHDFHQVFGSAWNKAVAKAEIRQSFKQAGFLPLPTSVRPLEEAVRGYLHEVLAVRDRAPDSETSSNPDSPAPLPSPSLSLAPEEPCDPLAGCGEDLERGVPAGGVREWPVHTDVEVKNEPPEEADAPDVAALPLLGTVKDEPADVDVDVFPGSQPCEEAHFPRSQVLKEEDTLVKTEDPSDSQQCSRCGQGFAVASLLENHVCPDDDDYSCPICDAQFKGEDELLRHKCDVRERAPQECDLYPCPTCGMSFALEATLKFHLTTHGSSGQRRAVPPPWTLPGYDYSSSGAPSPADNLPRPQSGRPVAKKRLHAVALGAEGREEPAAKVRKQVTFSLPERADSPASTASAASAASTASAASSSSSRTLTASPSDMVWSGDELAGLDAGLVDVKEEFDVGLVEASSPGAARVPVGSPPSPRPVVARAPSEKPRPRKAEALRVGPIAVQCRVTLPRPPIPEHDYLGQIYVRPARSGTAVKVTRSSSDSKRTYVGASVKKGPTTPVQSASSQGTVVSPVSKSTPTSYPNQPVITTSASPPTSRLTSTAKRPHTDPPSSRLAPTPSSDVMHAPTQVFANSGFVDLNLKRVKGGAASVASASSQVMVLGHFSKPSPTPISVPTSSPSRPIITTSTSPPSRRPAFTPRLKPIPISPRVLTSHSSPRPRLTPTPSSDTIHVPAVGPQPSNDCSLKLVKVLKGCHVIELSGAQLHNLGLLGVNILMKK</sequence>
<evidence type="ECO:0000256" key="6">
    <source>
        <dbReference type="ARBA" id="ARBA00023125"/>
    </source>
</evidence>
<keyword evidence="2" id="KW-0479">Metal-binding</keyword>
<organism evidence="12 13">
    <name type="scientific">Megalurothrips usitatus</name>
    <name type="common">bean blossom thrips</name>
    <dbReference type="NCBI Taxonomy" id="439358"/>
    <lineage>
        <taxon>Eukaryota</taxon>
        <taxon>Metazoa</taxon>
        <taxon>Ecdysozoa</taxon>
        <taxon>Arthropoda</taxon>
        <taxon>Hexapoda</taxon>
        <taxon>Insecta</taxon>
        <taxon>Pterygota</taxon>
        <taxon>Neoptera</taxon>
        <taxon>Paraneoptera</taxon>
        <taxon>Thysanoptera</taxon>
        <taxon>Terebrantia</taxon>
        <taxon>Thripoidea</taxon>
        <taxon>Thripidae</taxon>
        <taxon>Megalurothrips</taxon>
    </lineage>
</organism>
<dbReference type="InterPro" id="IPR036236">
    <property type="entry name" value="Znf_C2H2_sf"/>
</dbReference>
<dbReference type="GO" id="GO:0008270">
    <property type="term" value="F:zinc ion binding"/>
    <property type="evidence" value="ECO:0007669"/>
    <property type="project" value="UniProtKB-KW"/>
</dbReference>
<proteinExistence type="inferred from homology"/>
<dbReference type="PANTHER" id="PTHR24388:SF54">
    <property type="entry name" value="PROTEIN ESCARGOT"/>
    <property type="match status" value="1"/>
</dbReference>
<dbReference type="SMART" id="SM00355">
    <property type="entry name" value="ZnF_C2H2"/>
    <property type="match status" value="5"/>
</dbReference>
<dbReference type="SUPFAM" id="SSF57667">
    <property type="entry name" value="beta-beta-alpha zinc fingers"/>
    <property type="match status" value="2"/>
</dbReference>
<evidence type="ECO:0000256" key="7">
    <source>
        <dbReference type="ARBA" id="ARBA00023242"/>
    </source>
</evidence>